<dbReference type="PANTHER" id="PTHR43767">
    <property type="entry name" value="LONG-CHAIN-FATTY-ACID--COA LIGASE"/>
    <property type="match status" value="1"/>
</dbReference>
<sequence length="501" mass="54437">MPLRHALDHHARQRPDALAVAISDTRLTYSALYDRLKRLHAALAALPLQTRPDLLLPEGARNFALSIGNHAQAPTLLATALATPHAVTLLDPHWPDALHQRVLAKLPPDALFCLSSQTGLIEAAKRLGIPAITVDTNAFETFLTAPEDIPFTDPRAIFMVGFTSGTTSEPKAFARARHSWRASLEASRLAFALTEQSHTFVPGPLSHGITLYALAETLELGAAFHALPKFDLAEAHRAMAHTRRIVAVPSLLGALCRDKPLEQIVEITTAGAKLDPALLEKARSFFPRARIHEYYGASELGFVSLNTHGRESSSAPAYSVGRPFPHVELSLRQNGQEVPQGEPGTIFVRGDLAIDGYLWGGRNSGFRREGPWATVGDVGKLNNDGSLSLLGREGGMVITAGHNVYPQEIETALAEIPGITGAAVLGVAHQSRGQELVAILNGDTPLDEIKSQLAIRLPRYKLPRHFYRLTDWPLTTSGKPDRGRLMSWLHKKDPRLVPAAA</sequence>
<dbReference type="InterPro" id="IPR042099">
    <property type="entry name" value="ANL_N_sf"/>
</dbReference>
<dbReference type="Pfam" id="PF13193">
    <property type="entry name" value="AMP-binding_C"/>
    <property type="match status" value="1"/>
</dbReference>
<dbReference type="Gene3D" id="3.40.50.12780">
    <property type="entry name" value="N-terminal domain of ligase-like"/>
    <property type="match status" value="1"/>
</dbReference>
<dbReference type="PROSITE" id="PS00455">
    <property type="entry name" value="AMP_BINDING"/>
    <property type="match status" value="1"/>
</dbReference>
<protein>
    <submittedName>
        <fullName evidence="3">Long-chain acyl-CoA synthetase</fullName>
    </submittedName>
</protein>
<evidence type="ECO:0000313" key="4">
    <source>
        <dbReference type="Proteomes" id="UP001157961"/>
    </source>
</evidence>
<dbReference type="EMBL" id="FXTY01000003">
    <property type="protein sequence ID" value="SMP18115.1"/>
    <property type="molecule type" value="Genomic_DNA"/>
</dbReference>
<accession>A0ABY1NV97</accession>
<reference evidence="3 4" key="1">
    <citation type="submission" date="2017-05" db="EMBL/GenBank/DDBJ databases">
        <authorList>
            <person name="Varghese N."/>
            <person name="Submissions S."/>
        </authorList>
    </citation>
    <scope>NUCLEOTIDE SEQUENCE [LARGE SCALE GENOMIC DNA]</scope>
    <source>
        <strain evidence="3 4">DSM 29734</strain>
    </source>
</reference>
<dbReference type="PANTHER" id="PTHR43767:SF1">
    <property type="entry name" value="NONRIBOSOMAL PEPTIDE SYNTHASE PES1 (EUROFUNG)-RELATED"/>
    <property type="match status" value="1"/>
</dbReference>
<gene>
    <name evidence="3" type="ORF">SAMN06265373_103233</name>
</gene>
<dbReference type="InterPro" id="IPR045851">
    <property type="entry name" value="AMP-bd_C_sf"/>
</dbReference>
<organism evidence="3 4">
    <name type="scientific">Shimia sagamensis</name>
    <dbReference type="NCBI Taxonomy" id="1566352"/>
    <lineage>
        <taxon>Bacteria</taxon>
        <taxon>Pseudomonadati</taxon>
        <taxon>Pseudomonadota</taxon>
        <taxon>Alphaproteobacteria</taxon>
        <taxon>Rhodobacterales</taxon>
        <taxon>Roseobacteraceae</taxon>
    </lineage>
</organism>
<keyword evidence="4" id="KW-1185">Reference proteome</keyword>
<dbReference type="Proteomes" id="UP001157961">
    <property type="component" value="Unassembled WGS sequence"/>
</dbReference>
<dbReference type="Pfam" id="PF00501">
    <property type="entry name" value="AMP-binding"/>
    <property type="match status" value="1"/>
</dbReference>
<dbReference type="InterPro" id="IPR050237">
    <property type="entry name" value="ATP-dep_AMP-bd_enzyme"/>
</dbReference>
<evidence type="ECO:0000259" key="2">
    <source>
        <dbReference type="Pfam" id="PF13193"/>
    </source>
</evidence>
<dbReference type="InterPro" id="IPR000873">
    <property type="entry name" value="AMP-dep_synth/lig_dom"/>
</dbReference>
<proteinExistence type="predicted"/>
<dbReference type="Gene3D" id="3.30.300.30">
    <property type="match status" value="1"/>
</dbReference>
<dbReference type="RefSeq" id="WP_283425686.1">
    <property type="nucleotide sequence ID" value="NZ_FXTY01000003.1"/>
</dbReference>
<dbReference type="SUPFAM" id="SSF56801">
    <property type="entry name" value="Acetyl-CoA synthetase-like"/>
    <property type="match status" value="1"/>
</dbReference>
<name>A0ABY1NV97_9RHOB</name>
<comment type="caution">
    <text evidence="3">The sequence shown here is derived from an EMBL/GenBank/DDBJ whole genome shotgun (WGS) entry which is preliminary data.</text>
</comment>
<dbReference type="InterPro" id="IPR025110">
    <property type="entry name" value="AMP-bd_C"/>
</dbReference>
<evidence type="ECO:0000259" key="1">
    <source>
        <dbReference type="Pfam" id="PF00501"/>
    </source>
</evidence>
<dbReference type="InterPro" id="IPR020845">
    <property type="entry name" value="AMP-binding_CS"/>
</dbReference>
<feature type="domain" description="AMP-binding enzyme C-terminal" evidence="2">
    <location>
        <begin position="408"/>
        <end position="479"/>
    </location>
</feature>
<evidence type="ECO:0000313" key="3">
    <source>
        <dbReference type="EMBL" id="SMP18115.1"/>
    </source>
</evidence>
<feature type="domain" description="AMP-dependent synthetase/ligase" evidence="1">
    <location>
        <begin position="7"/>
        <end position="358"/>
    </location>
</feature>